<dbReference type="CDD" id="cd02573">
    <property type="entry name" value="PseudoU_synth_EcTruB"/>
    <property type="match status" value="1"/>
</dbReference>
<feature type="domain" description="Pseudouridine synthase II N-terminal" evidence="6">
    <location>
        <begin position="23"/>
        <end position="170"/>
    </location>
</feature>
<dbReference type="GO" id="GO:0003723">
    <property type="term" value="F:RNA binding"/>
    <property type="evidence" value="ECO:0007669"/>
    <property type="project" value="InterPro"/>
</dbReference>
<protein>
    <recommendedName>
        <fullName evidence="5">tRNA pseudouridine synthase B</fullName>
        <ecNumber evidence="5">5.4.99.25</ecNumber>
    </recommendedName>
    <alternativeName>
        <fullName evidence="5">tRNA pseudouridine(55) synthase</fullName>
        <shortName evidence="5">Psi55 synthase</shortName>
    </alternativeName>
    <alternativeName>
        <fullName evidence="5">tRNA pseudouridylate synthase</fullName>
    </alternativeName>
    <alternativeName>
        <fullName evidence="5">tRNA-uridine isomerase</fullName>
    </alternativeName>
</protein>
<reference evidence="8" key="1">
    <citation type="submission" date="2020-12" db="EMBL/GenBank/DDBJ databases">
        <title>Clostridium thailandense sp. nov., a novel acetogenic bacterium isolated from peat land soil in Thailand.</title>
        <authorList>
            <person name="Chaikitkaew S."/>
            <person name="Birkeland N.K."/>
        </authorList>
    </citation>
    <scope>NUCLEOTIDE SEQUENCE</scope>
    <source>
        <strain evidence="8">PL3</strain>
    </source>
</reference>
<dbReference type="InterPro" id="IPR014780">
    <property type="entry name" value="tRNA_psdUridine_synth_TruB"/>
</dbReference>
<keyword evidence="9" id="KW-1185">Reference proteome</keyword>
<dbReference type="PANTHER" id="PTHR13767">
    <property type="entry name" value="TRNA-PSEUDOURIDINE SYNTHASE"/>
    <property type="match status" value="1"/>
</dbReference>
<gene>
    <name evidence="5 8" type="primary">truB</name>
    <name evidence="8" type="ORF">I6U48_18590</name>
</gene>
<comment type="caution">
    <text evidence="8">The sequence shown here is derived from an EMBL/GenBank/DDBJ whole genome shotgun (WGS) entry which is preliminary data.</text>
</comment>
<dbReference type="EC" id="5.4.99.25" evidence="5"/>
<organism evidence="8 9">
    <name type="scientific">Clostridium thailandense</name>
    <dbReference type="NCBI Taxonomy" id="2794346"/>
    <lineage>
        <taxon>Bacteria</taxon>
        <taxon>Bacillati</taxon>
        <taxon>Bacillota</taxon>
        <taxon>Clostridia</taxon>
        <taxon>Eubacteriales</taxon>
        <taxon>Clostridiaceae</taxon>
        <taxon>Clostridium</taxon>
    </lineage>
</organism>
<dbReference type="GO" id="GO:1990481">
    <property type="term" value="P:mRNA pseudouridine synthesis"/>
    <property type="evidence" value="ECO:0007669"/>
    <property type="project" value="TreeGrafter"/>
</dbReference>
<dbReference type="InterPro" id="IPR032819">
    <property type="entry name" value="TruB_C"/>
</dbReference>
<dbReference type="HAMAP" id="MF_01080">
    <property type="entry name" value="TruB_bact"/>
    <property type="match status" value="1"/>
</dbReference>
<dbReference type="GO" id="GO:0160148">
    <property type="term" value="F:tRNA pseudouridine(55) synthase activity"/>
    <property type="evidence" value="ECO:0007669"/>
    <property type="project" value="UniProtKB-EC"/>
</dbReference>
<evidence type="ECO:0000313" key="9">
    <source>
        <dbReference type="Proteomes" id="UP000694308"/>
    </source>
</evidence>
<comment type="similarity">
    <text evidence="2 5">Belongs to the pseudouridine synthase TruB family. Type 1 subfamily.</text>
</comment>
<evidence type="ECO:0000256" key="2">
    <source>
        <dbReference type="ARBA" id="ARBA00005642"/>
    </source>
</evidence>
<dbReference type="PANTHER" id="PTHR13767:SF2">
    <property type="entry name" value="PSEUDOURIDYLATE SYNTHASE TRUB1"/>
    <property type="match status" value="1"/>
</dbReference>
<dbReference type="NCBIfam" id="TIGR00431">
    <property type="entry name" value="TruB"/>
    <property type="match status" value="1"/>
</dbReference>
<proteinExistence type="inferred from homology"/>
<feature type="domain" description="tRNA pseudouridylate synthase B C-terminal" evidence="7">
    <location>
        <begin position="171"/>
        <end position="225"/>
    </location>
</feature>
<dbReference type="RefSeq" id="WP_218321967.1">
    <property type="nucleotide sequence ID" value="NZ_JAEEGC010000101.1"/>
</dbReference>
<feature type="active site" description="Nucleophile" evidence="5">
    <location>
        <position position="38"/>
    </location>
</feature>
<comment type="function">
    <text evidence="5">Responsible for synthesis of pseudouridine from uracil-55 in the psi GC loop of transfer RNAs.</text>
</comment>
<dbReference type="AlphaFoldDB" id="A0A949X3M6"/>
<dbReference type="EMBL" id="JAEEGC010000101">
    <property type="protein sequence ID" value="MBV7274909.1"/>
    <property type="molecule type" value="Genomic_DNA"/>
</dbReference>
<name>A0A949X3M6_9CLOT</name>
<evidence type="ECO:0000256" key="3">
    <source>
        <dbReference type="ARBA" id="ARBA00022694"/>
    </source>
</evidence>
<dbReference type="Pfam" id="PF01509">
    <property type="entry name" value="TruB_N"/>
    <property type="match status" value="1"/>
</dbReference>
<sequence length="291" mass="33054">MDGILNINKPTGMTSFDVVRKVKNIAKTKKVGHTGTLDPEASGVLPICIGRATKLVDYIMNDYKIYKAELKLGVITDTYDREGKILKTSQINVSKEQVESIINSFIGEIEQVPPMFSALKVNGQRLYSLARQGIEVERKARKINIYDIDILDINIPNIIFEVKCSKGTYIRSLCYDIGERLECGGTMWNLQRIKTGAFNILNSVELETLNSDNISDYLIPMDRALDEYPKLHLEEKYEKLLFNGVTIKDYSILKDIEKDILYRVYVKDNEFIGIGLKNDVGFKIVKLLIQG</sequence>
<comment type="catalytic activity">
    <reaction evidence="1 5">
        <text>uridine(55) in tRNA = pseudouridine(55) in tRNA</text>
        <dbReference type="Rhea" id="RHEA:42532"/>
        <dbReference type="Rhea" id="RHEA-COMP:10101"/>
        <dbReference type="Rhea" id="RHEA-COMP:10102"/>
        <dbReference type="ChEBI" id="CHEBI:65314"/>
        <dbReference type="ChEBI" id="CHEBI:65315"/>
        <dbReference type="EC" id="5.4.99.25"/>
    </reaction>
</comment>
<evidence type="ECO:0000313" key="8">
    <source>
        <dbReference type="EMBL" id="MBV7274909.1"/>
    </source>
</evidence>
<keyword evidence="3 5" id="KW-0819">tRNA processing</keyword>
<evidence type="ECO:0000256" key="4">
    <source>
        <dbReference type="ARBA" id="ARBA00023235"/>
    </source>
</evidence>
<dbReference type="InterPro" id="IPR002501">
    <property type="entry name" value="PsdUridine_synth_N"/>
</dbReference>
<dbReference type="Proteomes" id="UP000694308">
    <property type="component" value="Unassembled WGS sequence"/>
</dbReference>
<dbReference type="GO" id="GO:0031119">
    <property type="term" value="P:tRNA pseudouridine synthesis"/>
    <property type="evidence" value="ECO:0007669"/>
    <property type="project" value="UniProtKB-UniRule"/>
</dbReference>
<evidence type="ECO:0000259" key="6">
    <source>
        <dbReference type="Pfam" id="PF01509"/>
    </source>
</evidence>
<dbReference type="Pfam" id="PF16198">
    <property type="entry name" value="TruB_C_2"/>
    <property type="match status" value="1"/>
</dbReference>
<evidence type="ECO:0000259" key="7">
    <source>
        <dbReference type="Pfam" id="PF16198"/>
    </source>
</evidence>
<accession>A0A949X3M6</accession>
<keyword evidence="4 5" id="KW-0413">Isomerase</keyword>
<evidence type="ECO:0000256" key="1">
    <source>
        <dbReference type="ARBA" id="ARBA00000385"/>
    </source>
</evidence>
<evidence type="ECO:0000256" key="5">
    <source>
        <dbReference type="HAMAP-Rule" id="MF_01080"/>
    </source>
</evidence>
<dbReference type="FunFam" id="3.30.2350.10:FF:000011">
    <property type="entry name" value="tRNA pseudouridine synthase B"/>
    <property type="match status" value="1"/>
</dbReference>